<reference evidence="1 2" key="1">
    <citation type="journal article" date="2015" name="Nature">
        <title>rRNA introns, odd ribosomes, and small enigmatic genomes across a large radiation of phyla.</title>
        <authorList>
            <person name="Brown C.T."/>
            <person name="Hug L.A."/>
            <person name="Thomas B.C."/>
            <person name="Sharon I."/>
            <person name="Castelle C.J."/>
            <person name="Singh A."/>
            <person name="Wilkins M.J."/>
            <person name="Williams K.H."/>
            <person name="Banfield J.F."/>
        </authorList>
    </citation>
    <scope>NUCLEOTIDE SEQUENCE [LARGE SCALE GENOMIC DNA]</scope>
</reference>
<proteinExistence type="predicted"/>
<accession>A0A0G1BL44</accession>
<gene>
    <name evidence="1" type="ORF">UV12_C0013G0004</name>
</gene>
<name>A0A0G1BL44_9BACT</name>
<organism evidence="1 2">
    <name type="scientific">Candidatus Nomurabacteria bacterium GW2011_GWC2_42_20</name>
    <dbReference type="NCBI Taxonomy" id="1618756"/>
    <lineage>
        <taxon>Bacteria</taxon>
        <taxon>Candidatus Nomuraibacteriota</taxon>
    </lineage>
</organism>
<dbReference type="STRING" id="1618756.UV12_C0013G0004"/>
<protein>
    <submittedName>
        <fullName evidence="1">Uncharacterized protein</fullName>
    </submittedName>
</protein>
<comment type="caution">
    <text evidence="1">The sequence shown here is derived from an EMBL/GenBank/DDBJ whole genome shotgun (WGS) entry which is preliminary data.</text>
</comment>
<evidence type="ECO:0000313" key="2">
    <source>
        <dbReference type="Proteomes" id="UP000034704"/>
    </source>
</evidence>
<dbReference type="EMBL" id="LCDG01000013">
    <property type="protein sequence ID" value="KKS47021.1"/>
    <property type="molecule type" value="Genomic_DNA"/>
</dbReference>
<evidence type="ECO:0000313" key="1">
    <source>
        <dbReference type="EMBL" id="KKS47021.1"/>
    </source>
</evidence>
<sequence>MGNIEQNMDEQWHSESLQQARNMTQIELAEESGQDLVTWIGEHANDFGKLVSENPSILERLAANETHNEALEEVKKEIYH</sequence>
<dbReference type="AlphaFoldDB" id="A0A0G1BL44"/>
<dbReference type="Proteomes" id="UP000034704">
    <property type="component" value="Unassembled WGS sequence"/>
</dbReference>